<name>A0A2H0LLP4_9BACT</name>
<feature type="transmembrane region" description="Helical" evidence="9">
    <location>
        <begin position="105"/>
        <end position="133"/>
    </location>
</feature>
<evidence type="ECO:0000313" key="11">
    <source>
        <dbReference type="EMBL" id="PIQ85333.1"/>
    </source>
</evidence>
<keyword evidence="5" id="KW-0997">Cell inner membrane</keyword>
<evidence type="ECO:0000256" key="9">
    <source>
        <dbReference type="RuleBase" id="RU361157"/>
    </source>
</evidence>
<feature type="domain" description="ABC transmembrane type-2" evidence="10">
    <location>
        <begin position="32"/>
        <end position="252"/>
    </location>
</feature>
<keyword evidence="8 9" id="KW-0472">Membrane</keyword>
<protein>
    <recommendedName>
        <fullName evidence="9">Transport permease protein</fullName>
    </recommendedName>
</protein>
<feature type="transmembrane region" description="Helical" evidence="9">
    <location>
        <begin position="65"/>
        <end position="84"/>
    </location>
</feature>
<organism evidence="11 12">
    <name type="scientific">Candidatus Abzuiibacterium crystallinum</name>
    <dbReference type="NCBI Taxonomy" id="1974748"/>
    <lineage>
        <taxon>Bacteria</taxon>
        <taxon>Pseudomonadati</taxon>
        <taxon>Candidatus Omnitrophota</taxon>
        <taxon>Candidatus Abzuiibacterium</taxon>
    </lineage>
</organism>
<feature type="transmembrane region" description="Helical" evidence="9">
    <location>
        <begin position="139"/>
        <end position="163"/>
    </location>
</feature>
<feature type="transmembrane region" description="Helical" evidence="9">
    <location>
        <begin position="31"/>
        <end position="53"/>
    </location>
</feature>
<comment type="caution">
    <text evidence="11">The sequence shown here is derived from an EMBL/GenBank/DDBJ whole genome shotgun (WGS) entry which is preliminary data.</text>
</comment>
<dbReference type="PROSITE" id="PS51012">
    <property type="entry name" value="ABC_TM2"/>
    <property type="match status" value="1"/>
</dbReference>
<dbReference type="GO" id="GO:0015920">
    <property type="term" value="P:lipopolysaccharide transport"/>
    <property type="evidence" value="ECO:0007669"/>
    <property type="project" value="TreeGrafter"/>
</dbReference>
<sequence>MIRYLADFIRYRELIELLTAREIKARYKQSALGILWALFQPAIMLILFSAIFTKIVRMPTGDTPYPVFLLSGLIPWLFFSNALNAAIPSLVSNADLIKKIYFPRVIFPLASIMAAAFDFLIACSLLVVLLIYFKIKLTFWLLLLPLFIFLEFMLIVSIALLLSALNVFYRDVKNALANLIQIAMFATPVIYPLSVIRPNLQKLLLLNPMTGIVECFRNVLVMGTAPNWNFFFISAILTIALFTTAHHLFKKLEPNFADSI</sequence>
<evidence type="ECO:0000256" key="3">
    <source>
        <dbReference type="ARBA" id="ARBA00022448"/>
    </source>
</evidence>
<dbReference type="GO" id="GO:0140359">
    <property type="term" value="F:ABC-type transporter activity"/>
    <property type="evidence" value="ECO:0007669"/>
    <property type="project" value="InterPro"/>
</dbReference>
<dbReference type="InterPro" id="IPR047817">
    <property type="entry name" value="ABC2_TM_bact-type"/>
</dbReference>
<keyword evidence="3 9" id="KW-0813">Transport</keyword>
<evidence type="ECO:0000256" key="7">
    <source>
        <dbReference type="ARBA" id="ARBA00022989"/>
    </source>
</evidence>
<dbReference type="PRINTS" id="PR00164">
    <property type="entry name" value="ABC2TRNSPORT"/>
</dbReference>
<proteinExistence type="inferred from homology"/>
<comment type="subcellular location">
    <subcellularLocation>
        <location evidence="1">Cell inner membrane</location>
        <topology evidence="1">Multi-pass membrane protein</topology>
    </subcellularLocation>
    <subcellularLocation>
        <location evidence="9">Cell membrane</location>
        <topology evidence="9">Multi-pass membrane protein</topology>
    </subcellularLocation>
</comment>
<dbReference type="InterPro" id="IPR000412">
    <property type="entry name" value="ABC_2_transport"/>
</dbReference>
<evidence type="ECO:0000256" key="4">
    <source>
        <dbReference type="ARBA" id="ARBA00022475"/>
    </source>
</evidence>
<dbReference type="PANTHER" id="PTHR30413">
    <property type="entry name" value="INNER MEMBRANE TRANSPORT PERMEASE"/>
    <property type="match status" value="1"/>
</dbReference>
<dbReference type="InterPro" id="IPR013525">
    <property type="entry name" value="ABC2_TM"/>
</dbReference>
<comment type="similarity">
    <text evidence="2 9">Belongs to the ABC-2 integral membrane protein family.</text>
</comment>
<feature type="transmembrane region" description="Helical" evidence="9">
    <location>
        <begin position="175"/>
        <end position="196"/>
    </location>
</feature>
<evidence type="ECO:0000313" key="12">
    <source>
        <dbReference type="Proteomes" id="UP000230859"/>
    </source>
</evidence>
<dbReference type="Pfam" id="PF01061">
    <property type="entry name" value="ABC2_membrane"/>
    <property type="match status" value="1"/>
</dbReference>
<reference evidence="11 12" key="1">
    <citation type="submission" date="2017-09" db="EMBL/GenBank/DDBJ databases">
        <title>Depth-based differentiation of microbial function through sediment-hosted aquifers and enrichment of novel symbionts in the deep terrestrial subsurface.</title>
        <authorList>
            <person name="Probst A.J."/>
            <person name="Ladd B."/>
            <person name="Jarett J.K."/>
            <person name="Geller-Mcgrath D.E."/>
            <person name="Sieber C.M."/>
            <person name="Emerson J.B."/>
            <person name="Anantharaman K."/>
            <person name="Thomas B.C."/>
            <person name="Malmstrom R."/>
            <person name="Stieglmeier M."/>
            <person name="Klingl A."/>
            <person name="Woyke T."/>
            <person name="Ryan C.M."/>
            <person name="Banfield J.F."/>
        </authorList>
    </citation>
    <scope>NUCLEOTIDE SEQUENCE [LARGE SCALE GENOMIC DNA]</scope>
    <source>
        <strain evidence="11">CG11_big_fil_rev_8_21_14_0_20_45_26</strain>
    </source>
</reference>
<dbReference type="AlphaFoldDB" id="A0A2H0LLP4"/>
<evidence type="ECO:0000256" key="8">
    <source>
        <dbReference type="ARBA" id="ARBA00023136"/>
    </source>
</evidence>
<dbReference type="EMBL" id="PCVY01000068">
    <property type="protein sequence ID" value="PIQ85333.1"/>
    <property type="molecule type" value="Genomic_DNA"/>
</dbReference>
<dbReference type="PANTHER" id="PTHR30413:SF8">
    <property type="entry name" value="TRANSPORT PERMEASE PROTEIN"/>
    <property type="match status" value="1"/>
</dbReference>
<keyword evidence="6 9" id="KW-0812">Transmembrane</keyword>
<evidence type="ECO:0000256" key="2">
    <source>
        <dbReference type="ARBA" id="ARBA00007783"/>
    </source>
</evidence>
<keyword evidence="7 9" id="KW-1133">Transmembrane helix</keyword>
<evidence type="ECO:0000256" key="5">
    <source>
        <dbReference type="ARBA" id="ARBA00022519"/>
    </source>
</evidence>
<evidence type="ECO:0000256" key="6">
    <source>
        <dbReference type="ARBA" id="ARBA00022692"/>
    </source>
</evidence>
<accession>A0A2H0LLP4</accession>
<feature type="transmembrane region" description="Helical" evidence="9">
    <location>
        <begin position="228"/>
        <end position="249"/>
    </location>
</feature>
<gene>
    <name evidence="11" type="ORF">COV74_09020</name>
</gene>
<dbReference type="GO" id="GO:0043190">
    <property type="term" value="C:ATP-binding cassette (ABC) transporter complex"/>
    <property type="evidence" value="ECO:0007669"/>
    <property type="project" value="InterPro"/>
</dbReference>
<evidence type="ECO:0000256" key="1">
    <source>
        <dbReference type="ARBA" id="ARBA00004429"/>
    </source>
</evidence>
<evidence type="ECO:0000259" key="10">
    <source>
        <dbReference type="PROSITE" id="PS51012"/>
    </source>
</evidence>
<dbReference type="Proteomes" id="UP000230859">
    <property type="component" value="Unassembled WGS sequence"/>
</dbReference>
<keyword evidence="4 9" id="KW-1003">Cell membrane</keyword>